<dbReference type="AlphaFoldDB" id="K1U629"/>
<dbReference type="EMBL" id="AJWY01003982">
    <property type="protein sequence ID" value="EKC73700.1"/>
    <property type="molecule type" value="Genomic_DNA"/>
</dbReference>
<organism evidence="1">
    <name type="scientific">human gut metagenome</name>
    <dbReference type="NCBI Taxonomy" id="408170"/>
    <lineage>
        <taxon>unclassified sequences</taxon>
        <taxon>metagenomes</taxon>
        <taxon>organismal metagenomes</taxon>
    </lineage>
</organism>
<name>K1U629_9ZZZZ</name>
<comment type="caution">
    <text evidence="1">The sequence shown here is derived from an EMBL/GenBank/DDBJ whole genome shotgun (WGS) entry which is preliminary data.</text>
</comment>
<reference evidence="1" key="1">
    <citation type="journal article" date="2013" name="Environ. Microbiol.">
        <title>Microbiota from the distal guts of lean and obese adolescents exhibit partial functional redundancy besides clear differences in community structure.</title>
        <authorList>
            <person name="Ferrer M."/>
            <person name="Ruiz A."/>
            <person name="Lanza F."/>
            <person name="Haange S.B."/>
            <person name="Oberbach A."/>
            <person name="Till H."/>
            <person name="Bargiela R."/>
            <person name="Campoy C."/>
            <person name="Segura M.T."/>
            <person name="Richter M."/>
            <person name="von Bergen M."/>
            <person name="Seifert J."/>
            <person name="Suarez A."/>
        </authorList>
    </citation>
    <scope>NUCLEOTIDE SEQUENCE</scope>
</reference>
<protein>
    <submittedName>
        <fullName evidence="1">Uncharacterized protein</fullName>
    </submittedName>
</protein>
<feature type="non-terminal residue" evidence="1">
    <location>
        <position position="1"/>
    </location>
</feature>
<proteinExistence type="predicted"/>
<accession>K1U629</accession>
<sequence>YEVGDLYDRDGVKGVVCIVSDEGTHGLVISLEQIYLTWSEFRKPDLRTVGAENRTDGEENMRTVEAYIAANGLSWDDFPAFKWCRERGEGWYLPSIDELLTIGHNYNGGSRMKNNRQARNKFNDALKDAGGKRMDRMVYYFSSTEMDEKNAYTSHTSLEPPYVVEIPKYNKFLVRAVHKF</sequence>
<evidence type="ECO:0000313" key="1">
    <source>
        <dbReference type="EMBL" id="EKC73700.1"/>
    </source>
</evidence>
<gene>
    <name evidence="1" type="ORF">LEA_06095</name>
</gene>